<feature type="compositionally biased region" description="Basic and acidic residues" evidence="1">
    <location>
        <begin position="122"/>
        <end position="141"/>
    </location>
</feature>
<proteinExistence type="predicted"/>
<evidence type="ECO:0000313" key="3">
    <source>
        <dbReference type="EMBL" id="KRH92538.1"/>
    </source>
</evidence>
<protein>
    <recommendedName>
        <fullName evidence="2">DUF5094 domain-containing protein</fullName>
    </recommendedName>
</protein>
<evidence type="ECO:0000256" key="1">
    <source>
        <dbReference type="SAM" id="MobiDB-lite"/>
    </source>
</evidence>
<dbReference type="OrthoDB" id="2187979at2759"/>
<dbReference type="VEuPathDB" id="MicrosporidiaDB:M153_47680001125"/>
<dbReference type="Proteomes" id="UP000051530">
    <property type="component" value="Unassembled WGS sequence"/>
</dbReference>
<evidence type="ECO:0000313" key="4">
    <source>
        <dbReference type="Proteomes" id="UP000051530"/>
    </source>
</evidence>
<dbReference type="EMBL" id="LGUB01000850">
    <property type="protein sequence ID" value="KRH92538.1"/>
    <property type="molecule type" value="Genomic_DNA"/>
</dbReference>
<feature type="region of interest" description="Disordered" evidence="1">
    <location>
        <begin position="61"/>
        <end position="141"/>
    </location>
</feature>
<accession>A0A0R0LT99</accession>
<comment type="caution">
    <text evidence="3">The sequence shown here is derived from an EMBL/GenBank/DDBJ whole genome shotgun (WGS) entry which is preliminary data.</text>
</comment>
<gene>
    <name evidence="3" type="ORF">M153_47680001125</name>
</gene>
<organism evidence="3 4">
    <name type="scientific">Pseudoloma neurophilia</name>
    <dbReference type="NCBI Taxonomy" id="146866"/>
    <lineage>
        <taxon>Eukaryota</taxon>
        <taxon>Fungi</taxon>
        <taxon>Fungi incertae sedis</taxon>
        <taxon>Microsporidia</taxon>
        <taxon>Pseudoloma</taxon>
    </lineage>
</organism>
<keyword evidence="4" id="KW-1185">Reference proteome</keyword>
<dbReference type="AlphaFoldDB" id="A0A0R0LT99"/>
<feature type="compositionally biased region" description="Basic and acidic residues" evidence="1">
    <location>
        <begin position="66"/>
        <end position="112"/>
    </location>
</feature>
<dbReference type="InterPro" id="IPR031519">
    <property type="entry name" value="DUF5094"/>
</dbReference>
<feature type="domain" description="DUF5094" evidence="2">
    <location>
        <begin position="81"/>
        <end position="268"/>
    </location>
</feature>
<evidence type="ECO:0000259" key="2">
    <source>
        <dbReference type="Pfam" id="PF17015"/>
    </source>
</evidence>
<dbReference type="Pfam" id="PF17015">
    <property type="entry name" value="DUF5094"/>
    <property type="match status" value="1"/>
</dbReference>
<reference evidence="3 4" key="1">
    <citation type="submission" date="2015-07" db="EMBL/GenBank/DDBJ databases">
        <title>The genome of Pseudoloma neurophilia, a relevant intracellular parasite of the zebrafish.</title>
        <authorList>
            <person name="Ndikumana S."/>
            <person name="Pelin A."/>
            <person name="Sanders J."/>
            <person name="Corradi N."/>
        </authorList>
    </citation>
    <scope>NUCLEOTIDE SEQUENCE [LARGE SCALE GENOMIC DNA]</scope>
    <source>
        <strain evidence="3 4">MK1</strain>
    </source>
</reference>
<name>A0A0R0LT99_9MICR</name>
<sequence>MPTVRTPRKKRIAFFTPKKKLSVKRVDDTFERKVNNEKRYTDKLVFDTFNETTATVVSDSLVSSQKSKDHQIHDSRDQIQEKKKKNQEMKKKNQEIKKTSQEIKKKNQEKKKNVTKGTKNIRNQEKNKENDKLNKENNEDEKLNNLIQKEQVLKKEALFLEKKIEKLKGPLFDTLQEENHKMKERLSVEQLIGFKVINQNNNVYEIMYSVYNKEIIFKLSYFDTSIDYKLISYNLDEKLPTFLTNEMEFEENQLPKFIYNLIMCMIGKSE</sequence>